<accession>A0A652YI42</accession>
<sequence>MSAVLSKVVRKKLVHEAVLDKIDREHLSINTDKVRARLQTNREHVHGNMLRKCLDQWERIIADNDIDTVRKISVSDTETDREMRNMSPLSVLLSESERLRVLDLLKRTRE</sequence>
<organism evidence="1">
    <name type="scientific">Nocardia globerula</name>
    <dbReference type="NCBI Taxonomy" id="1818"/>
    <lineage>
        <taxon>Bacteria</taxon>
        <taxon>Bacillati</taxon>
        <taxon>Actinomycetota</taxon>
        <taxon>Actinomycetes</taxon>
        <taxon>Mycobacteriales</taxon>
        <taxon>Nocardiaceae</taxon>
        <taxon>Nocardia</taxon>
    </lineage>
</organism>
<name>A0A652YI42_NOCGL</name>
<dbReference type="AlphaFoldDB" id="A0A652YI42"/>
<comment type="caution">
    <text evidence="1">The sequence shown here is derived from an EMBL/GenBank/DDBJ whole genome shotgun (WGS) entry which is preliminary data.</text>
</comment>
<protein>
    <submittedName>
        <fullName evidence="1">Uncharacterized protein</fullName>
    </submittedName>
</protein>
<gene>
    <name evidence="1" type="ORF">FNL38_11114</name>
</gene>
<dbReference type="EMBL" id="VNIQ01000011">
    <property type="protein sequence ID" value="TYQ00800.1"/>
    <property type="molecule type" value="Genomic_DNA"/>
</dbReference>
<evidence type="ECO:0000313" key="1">
    <source>
        <dbReference type="EMBL" id="TYQ00800.1"/>
    </source>
</evidence>
<proteinExistence type="predicted"/>
<reference evidence="1" key="1">
    <citation type="submission" date="2019-07" db="EMBL/GenBank/DDBJ databases">
        <title>Genomic Encyclopedia of Type Strains, Phase IV (KMG-IV): sequencing the most valuable type-strain genomes for metagenomic binning, comparative biology and taxonomic classification.</title>
        <authorList>
            <person name="Goeker M."/>
        </authorList>
    </citation>
    <scope>NUCLEOTIDE SEQUENCE</scope>
    <source>
        <strain evidence="1">DSM 44596</strain>
    </source>
</reference>